<organism evidence="1 2">
    <name type="scientific">Nibea albiflora</name>
    <name type="common">Yellow drum</name>
    <name type="synonym">Corvina albiflora</name>
    <dbReference type="NCBI Taxonomy" id="240163"/>
    <lineage>
        <taxon>Eukaryota</taxon>
        <taxon>Metazoa</taxon>
        <taxon>Chordata</taxon>
        <taxon>Craniata</taxon>
        <taxon>Vertebrata</taxon>
        <taxon>Euteleostomi</taxon>
        <taxon>Actinopterygii</taxon>
        <taxon>Neopterygii</taxon>
        <taxon>Teleostei</taxon>
        <taxon>Neoteleostei</taxon>
        <taxon>Acanthomorphata</taxon>
        <taxon>Eupercaria</taxon>
        <taxon>Sciaenidae</taxon>
        <taxon>Nibea</taxon>
    </lineage>
</organism>
<reference evidence="1" key="1">
    <citation type="submission" date="2020-04" db="EMBL/GenBank/DDBJ databases">
        <title>A chromosome-scale assembly and high-density genetic map of the yellow drum (Nibea albiflora) genome.</title>
        <authorList>
            <person name="Xu D."/>
            <person name="Zhang W."/>
            <person name="Chen R."/>
            <person name="Tan P."/>
            <person name="Wang L."/>
            <person name="Song H."/>
            <person name="Tian L."/>
            <person name="Zhu Q."/>
            <person name="Wang B."/>
        </authorList>
    </citation>
    <scope>NUCLEOTIDE SEQUENCE</scope>
    <source>
        <strain evidence="1">ZJHYS-2018</strain>
    </source>
</reference>
<keyword evidence="2" id="KW-1185">Reference proteome</keyword>
<accession>A0ACB7EW52</accession>
<proteinExistence type="predicted"/>
<comment type="caution">
    <text evidence="1">The sequence shown here is derived from an EMBL/GenBank/DDBJ whole genome shotgun (WGS) entry which is preliminary data.</text>
</comment>
<dbReference type="EMBL" id="CM024809">
    <property type="protein sequence ID" value="KAG8006362.1"/>
    <property type="molecule type" value="Genomic_DNA"/>
</dbReference>
<sequence>MLRWLVCGRLGPVWMWKALLLFVAIGFAGQLLGVIFNKSSVQPAARSIFSSPDAQGPSLGSCQPHTHIMFLKTHKTASSTVLNMLYRFGEERNLRFALPLGYQLGYPLPFNAHRVKGYRGPRAVEFHIMGNHMRFNKQEVEKVMPGDTFYFTIIRDPVALAESSFAYYKEVAPAFRKTKGLGDFADEPNKYYDPRLRNNHYARNLLWFDFGMDHNANFSIALAERGVAMIRRAFKLVLVSEYFDQSMILLRHALCWPLDAVVSFSLNARQQKPSSNGGLSGSWVGKAAAAAAAGVGGRGGRSQAKTLPNLSLTEEQRDKLRQWNSLDWYIYKAFNKTFWEEIDKFGRAQMEQEVALLRMRREDLARVCLRDGGKPVEAHRIRDKNIRPFQSGLVKILGYELQPRLDNATRTACLRMIRPEIQYKDVLDVKQFPRAPAPAPAAQPQPGQQNQPVMVAAGGSFLRPGLSRTGERLVGGEAHGRTVGVAAGHRLAGLMESQCEYFMYFPAAPISSLSDPAEYKTLPRRKHVYLGETVQVLLVLRSRNAVGRDDSSGGLPWKDLVGSLSALASVCVAESQQQRPAEYQPDLQSSCSEDSGEEEPGERETGTTDNRGRRADRSRAFTECSPLLIHSNSARREPVKSALVLEDQVIFCLTVSLDKLPVNTLKAKIVVTVWKQEEESVEVREHGYLTILQLRSPAQTFKQDLSTFKTQVSTILNVLPPPRVQCQQMTVSGKHLTVLKVLNCSSQEEVCVRDMKILPNYNSSFLPIMPDGSVLIVDNVCHQSAEVTMASFYRIDSESSRLPSMLSALEEQNFLFQLQLQDKAEEDSSEGLEVPLVAVLQWYTPTLPFTRYISSCYSLPSIRLDRPQLVMTASCPRAVRPLEHFWVKYTLLNNLQDFLAVRLIWNSEAHREGPQGSRAGAVVCQSPLNHLGQCRKGSTLSFTVAFQILKAGLFELSQHMKLKLQFTASLSTPSTEPRSPLRNSPSSSARELLERRSLGRSQSFSHQSPTRSHHVRSGSMMENRTITPPVGSPMGRNLYLPPDHTVIPLDKIAKRECKVLVLEPIQEAHSRMLCVYIFLLLTLSRVGLGSLADKQTDFGLKVFSQLAQNSVDKNVVLSPYGVASVLMMAQLGAAGNTRKALTTAMGFSLQERGMSRRQRLLQRDVSIEEGVETASGVMVERKMSLEKGYRQALAKAFQSQPHQVDFTKPEQAVNIINSWVSDHTGGAIPEFLASGSLTDETRLVLLNALHFQGLWKVPFDPKLTQERMFHCEFVTADGVDYDVIEVPYEGDSLSMLLVSPIEPEVSLSMLSEDLNSQKIQQWRSQMRNVKRQLAMPRFTLNSEADLKTTLLSMGLGDMFNLATADFTRITTDERLCVSKVLQKVKIEVNEQGTKGAAATAAVMFSRMAVEEITLDRPFLFLIQHKQTGAVLFMGQFNQPQQQ</sequence>
<protein>
    <submittedName>
        <fullName evidence="1">Protein C7orf43-like protein</fullName>
    </submittedName>
</protein>
<name>A0ACB7EW52_NIBAL</name>
<evidence type="ECO:0000313" key="2">
    <source>
        <dbReference type="Proteomes" id="UP000805704"/>
    </source>
</evidence>
<evidence type="ECO:0000313" key="1">
    <source>
        <dbReference type="EMBL" id="KAG8006362.1"/>
    </source>
</evidence>
<gene>
    <name evidence="1" type="ORF">GBF38_005631</name>
</gene>
<dbReference type="Proteomes" id="UP000805704">
    <property type="component" value="Chromosome 21"/>
</dbReference>